<dbReference type="EMBL" id="FRCX01000001">
    <property type="protein sequence ID" value="SHM44877.1"/>
    <property type="molecule type" value="Genomic_DNA"/>
</dbReference>
<keyword evidence="1" id="KW-0812">Transmembrane</keyword>
<keyword evidence="1" id="KW-0472">Membrane</keyword>
<name>A0A1M7IX38_9BURK</name>
<evidence type="ECO:0008006" key="4">
    <source>
        <dbReference type="Google" id="ProtNLM"/>
    </source>
</evidence>
<evidence type="ECO:0000313" key="3">
    <source>
        <dbReference type="Proteomes" id="UP000184339"/>
    </source>
</evidence>
<dbReference type="Proteomes" id="UP000184339">
    <property type="component" value="Unassembled WGS sequence"/>
</dbReference>
<gene>
    <name evidence="2" type="ORF">SAMN05192549_101612</name>
</gene>
<accession>A0A1M7IX38</accession>
<sequence>MKSTEQEASAVISTLDERSPEYGWNVAKAQKWLLLAVLLELASVVPVLGWPFYVVGVLMSYWAVYNMGDALQAHEDGFAVSGGSKWLFFLWLPYIGFIALFVLNHKATKFLRAAGYSVGLFGARRKKNA</sequence>
<feature type="transmembrane region" description="Helical" evidence="1">
    <location>
        <begin position="85"/>
        <end position="103"/>
    </location>
</feature>
<organism evidence="2 3">
    <name type="scientific">Duganella sacchari</name>
    <dbReference type="NCBI Taxonomy" id="551987"/>
    <lineage>
        <taxon>Bacteria</taxon>
        <taxon>Pseudomonadati</taxon>
        <taxon>Pseudomonadota</taxon>
        <taxon>Betaproteobacteria</taxon>
        <taxon>Burkholderiales</taxon>
        <taxon>Oxalobacteraceae</taxon>
        <taxon>Telluria group</taxon>
        <taxon>Duganella</taxon>
    </lineage>
</organism>
<dbReference type="RefSeq" id="WP_072781217.1">
    <property type="nucleotide sequence ID" value="NZ_FRCX01000001.1"/>
</dbReference>
<dbReference type="OrthoDB" id="8757360at2"/>
<dbReference type="AlphaFoldDB" id="A0A1M7IX38"/>
<dbReference type="STRING" id="551987.SAMN05192549_101612"/>
<proteinExistence type="predicted"/>
<reference evidence="3" key="1">
    <citation type="submission" date="2016-11" db="EMBL/GenBank/DDBJ databases">
        <authorList>
            <person name="Varghese N."/>
            <person name="Submissions S."/>
        </authorList>
    </citation>
    <scope>NUCLEOTIDE SEQUENCE [LARGE SCALE GENOMIC DNA]</scope>
    <source>
        <strain evidence="3">Sac-22</strain>
    </source>
</reference>
<protein>
    <recommendedName>
        <fullName evidence="4">Transmembrane protein</fullName>
    </recommendedName>
</protein>
<feature type="transmembrane region" description="Helical" evidence="1">
    <location>
        <begin position="32"/>
        <end position="65"/>
    </location>
</feature>
<evidence type="ECO:0000313" key="2">
    <source>
        <dbReference type="EMBL" id="SHM44877.1"/>
    </source>
</evidence>
<evidence type="ECO:0000256" key="1">
    <source>
        <dbReference type="SAM" id="Phobius"/>
    </source>
</evidence>
<keyword evidence="3" id="KW-1185">Reference proteome</keyword>
<keyword evidence="1" id="KW-1133">Transmembrane helix</keyword>